<name>A0A7Z2S6A5_9SPHN</name>
<evidence type="ECO:0000313" key="5">
    <source>
        <dbReference type="Proteomes" id="UP000464468"/>
    </source>
</evidence>
<dbReference type="GO" id="GO:0005509">
    <property type="term" value="F:calcium ion binding"/>
    <property type="evidence" value="ECO:0007669"/>
    <property type="project" value="InterPro"/>
</dbReference>
<gene>
    <name evidence="4" type="ORF">GVO57_11280</name>
</gene>
<reference evidence="4 5" key="1">
    <citation type="submission" date="2020-01" db="EMBL/GenBank/DDBJ databases">
        <title>Sphingomonas sp. C33 whole genome sequece.</title>
        <authorList>
            <person name="Park C."/>
        </authorList>
    </citation>
    <scope>NUCLEOTIDE SEQUENCE [LARGE SCALE GENOMIC DNA]</scope>
    <source>
        <strain evidence="4 5">C33</strain>
    </source>
</reference>
<feature type="region of interest" description="Disordered" evidence="1">
    <location>
        <begin position="102"/>
        <end position="129"/>
    </location>
</feature>
<feature type="chain" id="PRO_5031567714" evidence="2">
    <location>
        <begin position="20"/>
        <end position="129"/>
    </location>
</feature>
<keyword evidence="5" id="KW-1185">Reference proteome</keyword>
<dbReference type="Proteomes" id="UP000464468">
    <property type="component" value="Chromosome"/>
</dbReference>
<sequence length="129" mass="12913">MLKSLMLASAALIAAPAVAQDATTPAAPQSTSSPTSPTSMPTDTAQTGAAQAVAPIEPQPGAAADPVAATVAAEWATYDADGSGSLSRSEFTKWMVALRAKAPNSSRWPISAPGPMPLSPRPMPTAAKA</sequence>
<protein>
    <submittedName>
        <fullName evidence="4">Calcium-binding protein</fullName>
    </submittedName>
</protein>
<dbReference type="PROSITE" id="PS50222">
    <property type="entry name" value="EF_HAND_2"/>
    <property type="match status" value="1"/>
</dbReference>
<feature type="compositionally biased region" description="Low complexity" evidence="1">
    <location>
        <begin position="19"/>
        <end position="45"/>
    </location>
</feature>
<dbReference type="KEGG" id="schy:GVO57_11280"/>
<dbReference type="SUPFAM" id="SSF47473">
    <property type="entry name" value="EF-hand"/>
    <property type="match status" value="1"/>
</dbReference>
<feature type="signal peptide" evidence="2">
    <location>
        <begin position="1"/>
        <end position="19"/>
    </location>
</feature>
<evidence type="ECO:0000256" key="2">
    <source>
        <dbReference type="SAM" id="SignalP"/>
    </source>
</evidence>
<feature type="domain" description="EF-hand" evidence="3">
    <location>
        <begin position="66"/>
        <end position="101"/>
    </location>
</feature>
<organism evidence="4 5">
    <name type="scientific">Sphingomonas changnyeongensis</name>
    <dbReference type="NCBI Taxonomy" id="2698679"/>
    <lineage>
        <taxon>Bacteria</taxon>
        <taxon>Pseudomonadati</taxon>
        <taxon>Pseudomonadota</taxon>
        <taxon>Alphaproteobacteria</taxon>
        <taxon>Sphingomonadales</taxon>
        <taxon>Sphingomonadaceae</taxon>
        <taxon>Sphingomonas</taxon>
    </lineage>
</organism>
<proteinExistence type="predicted"/>
<dbReference type="InterPro" id="IPR011992">
    <property type="entry name" value="EF-hand-dom_pair"/>
</dbReference>
<evidence type="ECO:0000256" key="1">
    <source>
        <dbReference type="SAM" id="MobiDB-lite"/>
    </source>
</evidence>
<dbReference type="EMBL" id="CP047895">
    <property type="protein sequence ID" value="QHL91288.1"/>
    <property type="molecule type" value="Genomic_DNA"/>
</dbReference>
<keyword evidence="2" id="KW-0732">Signal</keyword>
<dbReference type="RefSeq" id="WP_160593218.1">
    <property type="nucleotide sequence ID" value="NZ_CP047895.1"/>
</dbReference>
<dbReference type="PROSITE" id="PS00018">
    <property type="entry name" value="EF_HAND_1"/>
    <property type="match status" value="1"/>
</dbReference>
<dbReference type="InterPro" id="IPR002048">
    <property type="entry name" value="EF_hand_dom"/>
</dbReference>
<evidence type="ECO:0000259" key="3">
    <source>
        <dbReference type="PROSITE" id="PS50222"/>
    </source>
</evidence>
<dbReference type="AlphaFoldDB" id="A0A7Z2S6A5"/>
<accession>A0A7Z2S6A5</accession>
<evidence type="ECO:0000313" key="4">
    <source>
        <dbReference type="EMBL" id="QHL91288.1"/>
    </source>
</evidence>
<feature type="region of interest" description="Disordered" evidence="1">
    <location>
        <begin position="19"/>
        <end position="62"/>
    </location>
</feature>
<dbReference type="InterPro" id="IPR018247">
    <property type="entry name" value="EF_Hand_1_Ca_BS"/>
</dbReference>
<feature type="compositionally biased region" description="Pro residues" evidence="1">
    <location>
        <begin position="112"/>
        <end position="123"/>
    </location>
</feature>